<dbReference type="Pfam" id="PF01555">
    <property type="entry name" value="N6_N4_Mtase"/>
    <property type="match status" value="1"/>
</dbReference>
<comment type="caution">
    <text evidence="6">The sequence shown here is derived from an EMBL/GenBank/DDBJ whole genome shotgun (WGS) entry which is preliminary data.</text>
</comment>
<keyword evidence="2" id="KW-0489">Methyltransferase</keyword>
<dbReference type="PRINTS" id="PR00508">
    <property type="entry name" value="S21N4MTFRASE"/>
</dbReference>
<organism evidence="6 7">
    <name type="scientific">Candidatus Falkowbacteria bacterium HGW-Falkowbacteria-2</name>
    <dbReference type="NCBI Taxonomy" id="2013769"/>
    <lineage>
        <taxon>Bacteria</taxon>
        <taxon>Candidatus Falkowiibacteriota</taxon>
    </lineage>
</organism>
<proteinExistence type="inferred from homology"/>
<accession>A0A2N2E123</accession>
<dbReference type="InterPro" id="IPR015840">
    <property type="entry name" value="DNA_MeTrfase_ParB"/>
</dbReference>
<dbReference type="InterPro" id="IPR002052">
    <property type="entry name" value="DNA_methylase_N6_adenine_CS"/>
</dbReference>
<evidence type="ECO:0000256" key="3">
    <source>
        <dbReference type="ARBA" id="ARBA00022679"/>
    </source>
</evidence>
<evidence type="ECO:0000256" key="1">
    <source>
        <dbReference type="ARBA" id="ARBA00006594"/>
    </source>
</evidence>
<dbReference type="PIRSF" id="PIRSF036758">
    <property type="entry name" value="Aden_M_ParB"/>
    <property type="match status" value="1"/>
</dbReference>
<dbReference type="Proteomes" id="UP000233325">
    <property type="component" value="Unassembled WGS sequence"/>
</dbReference>
<gene>
    <name evidence="6" type="ORF">CVU83_01735</name>
</gene>
<dbReference type="GO" id="GO:0003677">
    <property type="term" value="F:DNA binding"/>
    <property type="evidence" value="ECO:0007669"/>
    <property type="project" value="InterPro"/>
</dbReference>
<protein>
    <recommendedName>
        <fullName evidence="4">Methyltransferase</fullName>
        <ecNumber evidence="4">2.1.1.-</ecNumber>
    </recommendedName>
</protein>
<evidence type="ECO:0000313" key="7">
    <source>
        <dbReference type="Proteomes" id="UP000233325"/>
    </source>
</evidence>
<evidence type="ECO:0000259" key="5">
    <source>
        <dbReference type="Pfam" id="PF01555"/>
    </source>
</evidence>
<dbReference type="EC" id="2.1.1.-" evidence="4"/>
<dbReference type="AlphaFoldDB" id="A0A2N2E123"/>
<reference evidence="6 7" key="1">
    <citation type="journal article" date="2017" name="ISME J.">
        <title>Potential for microbial H2 and metal transformations associated with novel bacteria and archaea in deep terrestrial subsurface sediments.</title>
        <authorList>
            <person name="Hernsdorf A.W."/>
            <person name="Amano Y."/>
            <person name="Miyakawa K."/>
            <person name="Ise K."/>
            <person name="Suzuki Y."/>
            <person name="Anantharaman K."/>
            <person name="Probst A."/>
            <person name="Burstein D."/>
            <person name="Thomas B.C."/>
            <person name="Banfield J.F."/>
        </authorList>
    </citation>
    <scope>NUCLEOTIDE SEQUENCE [LARGE SCALE GENOMIC DNA]</scope>
    <source>
        <strain evidence="6">HGW-Falkowbacteria-2</strain>
    </source>
</reference>
<dbReference type="Gene3D" id="3.40.50.150">
    <property type="entry name" value="Vaccinia Virus protein VP39"/>
    <property type="match status" value="1"/>
</dbReference>
<dbReference type="EMBL" id="PHAH01000018">
    <property type="protein sequence ID" value="PKM88413.1"/>
    <property type="molecule type" value="Genomic_DNA"/>
</dbReference>
<sequence>MPMSNSGEKFKAVINKVLDCQTADIKDFIIFNDELKEISSKNLTKLKNSITRNGFTKPIITWKMKILDGHQRKVALESLAYDGYTLPKIPFVAIDVDTEKRAKEILLTCTAQYGEVTKERLEYFVSNNGLNALDLSGFVAMPRLEDMACQDIELNEEPQEATVDPLAKQGDVYQLGRHRIICGDSTDRETIEKLMDGKKADMVFTDPPYNVDYTGGMGTHEKNDRQGILNDKMSASQFYQFLLAACRNMIEFSSGGIYICMSSSELHSLKIAFEEAGGHWQSFIIWVKNTFTLSRSDYQHTYEPILYGWPARITGHYFIELRDNGNVWEDLMKIKADYDGEFTTLKFSGFELKIKGKAEGQIKRGKQKIDVWRYNKPVKSPDHPTMKPIELCAEAIKNSSTEGRIVLDLFLGSGSTLIAAEKLRRSCYGCELDPKFVDVIIDRWEKLTGKKAVKL</sequence>
<dbReference type="InterPro" id="IPR029063">
    <property type="entry name" value="SAM-dependent_MTases_sf"/>
</dbReference>
<evidence type="ECO:0000313" key="6">
    <source>
        <dbReference type="EMBL" id="PKM88413.1"/>
    </source>
</evidence>
<name>A0A2N2E123_9BACT</name>
<dbReference type="GO" id="GO:0008170">
    <property type="term" value="F:N-methyltransferase activity"/>
    <property type="evidence" value="ECO:0007669"/>
    <property type="project" value="InterPro"/>
</dbReference>
<evidence type="ECO:0000256" key="4">
    <source>
        <dbReference type="RuleBase" id="RU362026"/>
    </source>
</evidence>
<dbReference type="SUPFAM" id="SSF53335">
    <property type="entry name" value="S-adenosyl-L-methionine-dependent methyltransferases"/>
    <property type="match status" value="1"/>
</dbReference>
<dbReference type="InterPro" id="IPR036086">
    <property type="entry name" value="ParB/Sulfiredoxin_sf"/>
</dbReference>
<feature type="domain" description="DNA methylase N-4/N-6" evidence="5">
    <location>
        <begin position="201"/>
        <end position="440"/>
    </location>
</feature>
<comment type="similarity">
    <text evidence="1 4">Belongs to the N(4)/N(6)-methyltransferase family.</text>
</comment>
<keyword evidence="3" id="KW-0808">Transferase</keyword>
<dbReference type="InterPro" id="IPR001091">
    <property type="entry name" value="RM_Methyltransferase"/>
</dbReference>
<dbReference type="InterPro" id="IPR002941">
    <property type="entry name" value="DNA_methylase_N4/N6"/>
</dbReference>
<dbReference type="SUPFAM" id="SSF110849">
    <property type="entry name" value="ParB/Sulfiredoxin"/>
    <property type="match status" value="1"/>
</dbReference>
<dbReference type="PROSITE" id="PS00092">
    <property type="entry name" value="N6_MTASE"/>
    <property type="match status" value="1"/>
</dbReference>
<dbReference type="GO" id="GO:0032259">
    <property type="term" value="P:methylation"/>
    <property type="evidence" value="ECO:0007669"/>
    <property type="project" value="UniProtKB-KW"/>
</dbReference>
<evidence type="ECO:0000256" key="2">
    <source>
        <dbReference type="ARBA" id="ARBA00022603"/>
    </source>
</evidence>
<dbReference type="Gene3D" id="3.90.1530.10">
    <property type="entry name" value="Conserved hypothetical protein from pyrococcus furiosus pfu- 392566-001, ParB domain"/>
    <property type="match status" value="1"/>
</dbReference>